<dbReference type="Gene3D" id="1.25.40.10">
    <property type="entry name" value="Tetratricopeptide repeat domain"/>
    <property type="match status" value="1"/>
</dbReference>
<dbReference type="RefSeq" id="XP_033462688.1">
    <property type="nucleotide sequence ID" value="XM_033606331.1"/>
</dbReference>
<dbReference type="GO" id="GO:0051787">
    <property type="term" value="F:misfolded protein binding"/>
    <property type="evidence" value="ECO:0007669"/>
    <property type="project" value="TreeGrafter"/>
</dbReference>
<sequence>MYQAYIIAAFHKYPEEVAKPLRKALYYTNYDPQPKEALKYYKQALLIARDLPMDPFSDEVMGLKIQVAAFLEMHNQFKTAIDVLEALRIQNLQWIEDHGEKDALKKIRTRVLAKTIATSVKLGELYANPTIWDRDTAEARLVWAVEAALREKQRRKDHNVSVEKEGEWMDDSSMGAAIESLAHRYEASDQHYLASPLFLKALTLYPAQDCHSVVLMNNLASSIAQQSPRAALAIQANANPNSIEDRPSGPFPTRESLLQSAANWAQKAIDVAAAIGPPTRTEECDMGCAVALHNLGEFAEMAKDVATAKKRYTEAVSIARAVGFTEGVQASSARLKAIAKAES</sequence>
<accession>A0A6J3MFK1</accession>
<dbReference type="GO" id="GO:0006515">
    <property type="term" value="P:protein quality control for misfolded or incompletely synthesized proteins"/>
    <property type="evidence" value="ECO:0007669"/>
    <property type="project" value="TreeGrafter"/>
</dbReference>
<protein>
    <recommendedName>
        <fullName evidence="3">TPR-like protein</fullName>
    </recommendedName>
</protein>
<name>A0A6J3MFK1_9PEZI</name>
<evidence type="ECO:0000313" key="1">
    <source>
        <dbReference type="Proteomes" id="UP000504637"/>
    </source>
</evidence>
<evidence type="ECO:0008006" key="3">
    <source>
        <dbReference type="Google" id="ProtNLM"/>
    </source>
</evidence>
<reference evidence="2" key="2">
    <citation type="submission" date="2020-04" db="EMBL/GenBank/DDBJ databases">
        <authorList>
            <consortium name="NCBI Genome Project"/>
        </authorList>
    </citation>
    <scope>NUCLEOTIDE SEQUENCE</scope>
    <source>
        <strain evidence="2">CBS 342.82</strain>
    </source>
</reference>
<dbReference type="PANTHER" id="PTHR28142">
    <property type="entry name" value="MITOCHONDRIAL INNER MEMBRANE I-AAA PROTEASE SUPERCOMPLEX SUBUNIT MGR3-RELATED"/>
    <property type="match status" value="1"/>
</dbReference>
<dbReference type="GeneID" id="54364131"/>
<dbReference type="PANTHER" id="PTHR28142:SF1">
    <property type="entry name" value="MITOCHONDRIAL INNER MEMBRANE I-AAA PROTEASE SUPERCOMPLEX SUBUNIT MGR3-RELATED"/>
    <property type="match status" value="1"/>
</dbReference>
<reference evidence="2" key="3">
    <citation type="submission" date="2025-08" db="UniProtKB">
        <authorList>
            <consortium name="RefSeq"/>
        </authorList>
    </citation>
    <scope>IDENTIFICATION</scope>
    <source>
        <strain evidence="2">CBS 342.82</strain>
    </source>
</reference>
<dbReference type="CDD" id="cd24145">
    <property type="entry name" value="Mgr3-like"/>
    <property type="match status" value="1"/>
</dbReference>
<reference evidence="2" key="1">
    <citation type="submission" date="2020-01" db="EMBL/GenBank/DDBJ databases">
        <authorList>
            <consortium name="DOE Joint Genome Institute"/>
            <person name="Haridas S."/>
            <person name="Albert R."/>
            <person name="Binder M."/>
            <person name="Bloem J."/>
            <person name="Labutti K."/>
            <person name="Salamov A."/>
            <person name="Andreopoulos B."/>
            <person name="Baker S.E."/>
            <person name="Barry K."/>
            <person name="Bills G."/>
            <person name="Bluhm B.H."/>
            <person name="Cannon C."/>
            <person name="Castanera R."/>
            <person name="Culley D.E."/>
            <person name="Daum C."/>
            <person name="Ezra D."/>
            <person name="Gonzalez J.B."/>
            <person name="Henrissat B."/>
            <person name="Kuo A."/>
            <person name="Liang C."/>
            <person name="Lipzen A."/>
            <person name="Lutzoni F."/>
            <person name="Magnuson J."/>
            <person name="Mondo S."/>
            <person name="Nolan M."/>
            <person name="Ohm R."/>
            <person name="Pangilinan J."/>
            <person name="Park H.-J."/>
            <person name="Ramirez L."/>
            <person name="Alfaro M."/>
            <person name="Sun H."/>
            <person name="Tritt A."/>
            <person name="Yoshinaga Y."/>
            <person name="Zwiers L.-H."/>
            <person name="Turgeon B.G."/>
            <person name="Goodwin S.B."/>
            <person name="Spatafora J.W."/>
            <person name="Crous P.W."/>
            <person name="Grigoriev I.V."/>
        </authorList>
    </citation>
    <scope>NUCLEOTIDE SEQUENCE</scope>
    <source>
        <strain evidence="2">CBS 342.82</strain>
    </source>
</reference>
<dbReference type="InterPro" id="IPR011990">
    <property type="entry name" value="TPR-like_helical_dom_sf"/>
</dbReference>
<keyword evidence="1" id="KW-1185">Reference proteome</keyword>
<dbReference type="InterPro" id="IPR040201">
    <property type="entry name" value="Mrg3-like"/>
</dbReference>
<proteinExistence type="predicted"/>
<evidence type="ECO:0000313" key="2">
    <source>
        <dbReference type="RefSeq" id="XP_033462688.1"/>
    </source>
</evidence>
<organism evidence="2">
    <name type="scientific">Dissoconium aciculare CBS 342.82</name>
    <dbReference type="NCBI Taxonomy" id="1314786"/>
    <lineage>
        <taxon>Eukaryota</taxon>
        <taxon>Fungi</taxon>
        <taxon>Dikarya</taxon>
        <taxon>Ascomycota</taxon>
        <taxon>Pezizomycotina</taxon>
        <taxon>Dothideomycetes</taxon>
        <taxon>Dothideomycetidae</taxon>
        <taxon>Mycosphaerellales</taxon>
        <taxon>Dissoconiaceae</taxon>
        <taxon>Dissoconium</taxon>
    </lineage>
</organism>
<dbReference type="GO" id="GO:0031942">
    <property type="term" value="C:i-AAA complex"/>
    <property type="evidence" value="ECO:0007669"/>
    <property type="project" value="TreeGrafter"/>
</dbReference>
<dbReference type="Proteomes" id="UP000504637">
    <property type="component" value="Unplaced"/>
</dbReference>
<gene>
    <name evidence="2" type="ORF">K489DRAFT_387524</name>
</gene>
<dbReference type="AlphaFoldDB" id="A0A6J3MFK1"/>
<dbReference type="OrthoDB" id="10050400at2759"/>